<evidence type="ECO:0008006" key="4">
    <source>
        <dbReference type="Google" id="ProtNLM"/>
    </source>
</evidence>
<sequence length="155" mass="17013">MASHKRFSFQGPAVTLGAAAATSRLHPAAAATQPQQRQFSRPQHQLAQTDGEFELRPHSDGRWFALNISYGSGTITRIIEKSPEGFMVLGSQSKRAFPTLAALIEHYMVPSVDLPCPLRRRARKSTHPQASAVTSTLASHLAHSPQRSARRVVQH</sequence>
<dbReference type="InterPro" id="IPR036860">
    <property type="entry name" value="SH2_dom_sf"/>
</dbReference>
<reference evidence="2" key="1">
    <citation type="submission" date="2009-08" db="EMBL/GenBank/DDBJ databases">
        <title>Annotation of Salpingoeca rosetta.</title>
        <authorList>
            <consortium name="The Broad Institute Genome Sequencing Platform"/>
            <person name="Russ C."/>
            <person name="Cuomo C."/>
            <person name="Burger G."/>
            <person name="Gray M.W."/>
            <person name="Holland P.W.H."/>
            <person name="King N."/>
            <person name="Lang F.B.F."/>
            <person name="Roger A.J."/>
            <person name="Ruiz-Trillo I."/>
            <person name="Young S.K."/>
            <person name="Zeng Q."/>
            <person name="Gargeya S."/>
            <person name="Alvarado L."/>
            <person name="Berlin A."/>
            <person name="Chapman S.B."/>
            <person name="Chen Z."/>
            <person name="Freedman E."/>
            <person name="Gellesch M."/>
            <person name="Goldberg J."/>
            <person name="Griggs A."/>
            <person name="Gujja S."/>
            <person name="Heilman E."/>
            <person name="Heiman D."/>
            <person name="Howarth C."/>
            <person name="Mehta T."/>
            <person name="Neiman D."/>
            <person name="Pearson M."/>
            <person name="Roberts A."/>
            <person name="Saif S."/>
            <person name="Shea T."/>
            <person name="Shenoy N."/>
            <person name="Sisk P."/>
            <person name="Stolte C."/>
            <person name="Sykes S."/>
            <person name="White J."/>
            <person name="Yandava C."/>
            <person name="Haas B."/>
            <person name="Nusbaum C."/>
            <person name="Birren B."/>
        </authorList>
    </citation>
    <scope>NUCLEOTIDE SEQUENCE</scope>
    <source>
        <strain evidence="2">ATCC 50818</strain>
    </source>
</reference>
<dbReference type="SUPFAM" id="SSF55550">
    <property type="entry name" value="SH2 domain"/>
    <property type="match status" value="1"/>
</dbReference>
<dbReference type="Gene3D" id="3.30.505.10">
    <property type="entry name" value="SH2 domain"/>
    <property type="match status" value="1"/>
</dbReference>
<keyword evidence="3" id="KW-1185">Reference proteome</keyword>
<dbReference type="AlphaFoldDB" id="F2UM93"/>
<proteinExistence type="predicted"/>
<dbReference type="RefSeq" id="XP_004989565.1">
    <property type="nucleotide sequence ID" value="XM_004989508.1"/>
</dbReference>
<evidence type="ECO:0000313" key="3">
    <source>
        <dbReference type="Proteomes" id="UP000007799"/>
    </source>
</evidence>
<gene>
    <name evidence="2" type="ORF">PTSG_09308</name>
</gene>
<evidence type="ECO:0000313" key="2">
    <source>
        <dbReference type="EMBL" id="EGD78242.1"/>
    </source>
</evidence>
<dbReference type="KEGG" id="sre:PTSG_09308"/>
<feature type="compositionally biased region" description="Polar residues" evidence="1">
    <location>
        <begin position="127"/>
        <end position="138"/>
    </location>
</feature>
<feature type="region of interest" description="Disordered" evidence="1">
    <location>
        <begin position="121"/>
        <end position="155"/>
    </location>
</feature>
<name>F2UM93_SALR5</name>
<protein>
    <recommendedName>
        <fullName evidence="4">SH2 domain-containing protein</fullName>
    </recommendedName>
</protein>
<dbReference type="OrthoDB" id="9937362at2759"/>
<dbReference type="EMBL" id="GL832982">
    <property type="protein sequence ID" value="EGD78242.1"/>
    <property type="molecule type" value="Genomic_DNA"/>
</dbReference>
<dbReference type="GeneID" id="16070115"/>
<feature type="compositionally biased region" description="Low complexity" evidence="1">
    <location>
        <begin position="27"/>
        <end position="38"/>
    </location>
</feature>
<evidence type="ECO:0000256" key="1">
    <source>
        <dbReference type="SAM" id="MobiDB-lite"/>
    </source>
</evidence>
<dbReference type="InParanoid" id="F2UM93"/>
<feature type="region of interest" description="Disordered" evidence="1">
    <location>
        <begin position="25"/>
        <end position="46"/>
    </location>
</feature>
<accession>F2UM93</accession>
<organism evidence="2 3">
    <name type="scientific">Salpingoeca rosetta (strain ATCC 50818 / BSB-021)</name>
    <dbReference type="NCBI Taxonomy" id="946362"/>
    <lineage>
        <taxon>Eukaryota</taxon>
        <taxon>Choanoflagellata</taxon>
        <taxon>Craspedida</taxon>
        <taxon>Salpingoecidae</taxon>
        <taxon>Salpingoeca</taxon>
    </lineage>
</organism>
<dbReference type="Proteomes" id="UP000007799">
    <property type="component" value="Unassembled WGS sequence"/>
</dbReference>
<dbReference type="CDD" id="cd00173">
    <property type="entry name" value="SH2"/>
    <property type="match status" value="1"/>
</dbReference>